<dbReference type="Proteomes" id="UP000186817">
    <property type="component" value="Unassembled WGS sequence"/>
</dbReference>
<proteinExistence type="predicted"/>
<feature type="region of interest" description="Disordered" evidence="1">
    <location>
        <begin position="1"/>
        <end position="25"/>
    </location>
</feature>
<evidence type="ECO:0000313" key="3">
    <source>
        <dbReference type="Proteomes" id="UP000186817"/>
    </source>
</evidence>
<feature type="compositionally biased region" description="Basic and acidic residues" evidence="1">
    <location>
        <begin position="1"/>
        <end position="11"/>
    </location>
</feature>
<dbReference type="OrthoDB" id="10290119at2759"/>
<dbReference type="EMBL" id="LSRX01001691">
    <property type="protein sequence ID" value="OLP77916.1"/>
    <property type="molecule type" value="Genomic_DNA"/>
</dbReference>
<evidence type="ECO:0000313" key="2">
    <source>
        <dbReference type="EMBL" id="OLP77916.1"/>
    </source>
</evidence>
<organism evidence="2 3">
    <name type="scientific">Symbiodinium microadriaticum</name>
    <name type="common">Dinoflagellate</name>
    <name type="synonym">Zooxanthella microadriatica</name>
    <dbReference type="NCBI Taxonomy" id="2951"/>
    <lineage>
        <taxon>Eukaryota</taxon>
        <taxon>Sar</taxon>
        <taxon>Alveolata</taxon>
        <taxon>Dinophyceae</taxon>
        <taxon>Suessiales</taxon>
        <taxon>Symbiodiniaceae</taxon>
        <taxon>Symbiodinium</taxon>
    </lineage>
</organism>
<gene>
    <name evidence="2" type="ORF">AK812_SmicGene41975</name>
</gene>
<feature type="compositionally biased region" description="Basic and acidic residues" evidence="1">
    <location>
        <begin position="67"/>
        <end position="81"/>
    </location>
</feature>
<accession>A0A1Q9C4U1</accession>
<comment type="caution">
    <text evidence="2">The sequence shown here is derived from an EMBL/GenBank/DDBJ whole genome shotgun (WGS) entry which is preliminary data.</text>
</comment>
<feature type="compositionally biased region" description="Acidic residues" evidence="1">
    <location>
        <begin position="91"/>
        <end position="103"/>
    </location>
</feature>
<keyword evidence="3" id="KW-1185">Reference proteome</keyword>
<protein>
    <submittedName>
        <fullName evidence="2">Uncharacterized protein</fullName>
    </submittedName>
</protein>
<reference evidence="2 3" key="1">
    <citation type="submission" date="2016-02" db="EMBL/GenBank/DDBJ databases">
        <title>Genome analysis of coral dinoflagellate symbionts highlights evolutionary adaptations to a symbiotic lifestyle.</title>
        <authorList>
            <person name="Aranda M."/>
            <person name="Li Y."/>
            <person name="Liew Y.J."/>
            <person name="Baumgarten S."/>
            <person name="Simakov O."/>
            <person name="Wilson M."/>
            <person name="Piel J."/>
            <person name="Ashoor H."/>
            <person name="Bougouffa S."/>
            <person name="Bajic V.B."/>
            <person name="Ryu T."/>
            <person name="Ravasi T."/>
            <person name="Bayer T."/>
            <person name="Micklem G."/>
            <person name="Kim H."/>
            <person name="Bhak J."/>
            <person name="Lajeunesse T.C."/>
            <person name="Voolstra C.R."/>
        </authorList>
    </citation>
    <scope>NUCLEOTIDE SEQUENCE [LARGE SCALE GENOMIC DNA]</scope>
    <source>
        <strain evidence="2 3">CCMP2467</strain>
    </source>
</reference>
<feature type="region of interest" description="Disordered" evidence="1">
    <location>
        <begin position="57"/>
        <end position="108"/>
    </location>
</feature>
<sequence length="347" mass="38123">MMRGGGEDKVAAGEGGEGASDNRSWLASDGTLQCMRAEMPESFFNFEAGCPWSEWREEVKEEEEEEEKVKEEAKGRGESLKELNSARVETEVEVQNELTDPEAEVGRDPGRLEIGVGGNQNAAAPHSFVAFLLAFGEGKKAYEPISRSQSLQPAETQEQYRQQVGMAAGRHPEVEELVLQSFESCDSWRFSGQVEAQLPVRSQKTAEEAGDYFTLLVGTFDEEDTASLRRERQYKFVTRTSTLKFLTLEVCNANVRPEEAVAGVVNLKAVGSFWSSLGDSEAKLERPDLVAVAHACGASCDDLLSRKPGREMTRHLLESTACHRPQPISKPILSENGVPHAALSTVP</sequence>
<evidence type="ECO:0000256" key="1">
    <source>
        <dbReference type="SAM" id="MobiDB-lite"/>
    </source>
</evidence>
<dbReference type="AlphaFoldDB" id="A0A1Q9C4U1"/>
<name>A0A1Q9C4U1_SYMMI</name>